<evidence type="ECO:0000313" key="7">
    <source>
        <dbReference type="EMBL" id="KAF5629967.1"/>
    </source>
</evidence>
<evidence type="ECO:0000256" key="6">
    <source>
        <dbReference type="ARBA" id="ARBA00023136"/>
    </source>
</evidence>
<comment type="caution">
    <text evidence="7">The sequence shown here is derived from an EMBL/GenBank/DDBJ whole genome shotgun (WGS) entry which is preliminary data.</text>
</comment>
<name>A0A8H5RB25_9HYPO</name>
<dbReference type="InterPro" id="IPR050562">
    <property type="entry name" value="FAD_mOase_fung"/>
</dbReference>
<evidence type="ECO:0000313" key="8">
    <source>
        <dbReference type="Proteomes" id="UP000530670"/>
    </source>
</evidence>
<dbReference type="OrthoDB" id="2431938at2759"/>
<dbReference type="Proteomes" id="UP000530670">
    <property type="component" value="Unassembled WGS sequence"/>
</dbReference>
<dbReference type="GO" id="GO:0004497">
    <property type="term" value="F:monooxygenase activity"/>
    <property type="evidence" value="ECO:0007669"/>
    <property type="project" value="UniProtKB-KW"/>
</dbReference>
<dbReference type="PANTHER" id="PTHR47356">
    <property type="entry name" value="FAD-DEPENDENT MONOOXYGENASE ASQG-RELATED"/>
    <property type="match status" value="1"/>
</dbReference>
<dbReference type="GeneID" id="59307412"/>
<keyword evidence="8" id="KW-1185">Reference proteome</keyword>
<keyword evidence="5" id="KW-0560">Oxidoreductase</keyword>
<gene>
    <name evidence="7" type="ORF">FTJAE_8337</name>
</gene>
<dbReference type="AlphaFoldDB" id="A0A8H5RB25"/>
<evidence type="ECO:0000256" key="1">
    <source>
        <dbReference type="ARBA" id="ARBA00001974"/>
    </source>
</evidence>
<keyword evidence="5" id="KW-0503">Monooxygenase</keyword>
<dbReference type="PANTHER" id="PTHR47356:SF2">
    <property type="entry name" value="FAD-BINDING DOMAIN-CONTAINING PROTEIN-RELATED"/>
    <property type="match status" value="1"/>
</dbReference>
<accession>A0A8H5RB25</accession>
<comment type="subcellular location">
    <subcellularLocation>
        <location evidence="2">Membrane</location>
    </subcellularLocation>
</comment>
<sequence length="175" mass="20020">MWDKANARYPGMITVDEKRGKYVSFYGGYHQLLTPFKLWSLNTMPSSWQACSPVPGIGAHDMEITSNDRYSFLLLCQPEWISIIVHSKIPENQQCTWPTRRRYTETDMETLVSKISERPVTDTAVFGELWKRRLKAQMISLEEGALEHWTFGRIALAGDAVHKVRVPLNDASSVS</sequence>
<keyword evidence="4" id="KW-1133">Transmembrane helix</keyword>
<protein>
    <submittedName>
        <fullName evidence="7">FAD binding domain protein</fullName>
    </submittedName>
</protein>
<dbReference type="EMBL" id="JAAQRI010000179">
    <property type="protein sequence ID" value="KAF5629967.1"/>
    <property type="molecule type" value="Genomic_DNA"/>
</dbReference>
<dbReference type="RefSeq" id="XP_037204553.1">
    <property type="nucleotide sequence ID" value="XM_037355142.1"/>
</dbReference>
<evidence type="ECO:0000256" key="5">
    <source>
        <dbReference type="ARBA" id="ARBA00023033"/>
    </source>
</evidence>
<comment type="cofactor">
    <cofactor evidence="1">
        <name>FAD</name>
        <dbReference type="ChEBI" id="CHEBI:57692"/>
    </cofactor>
</comment>
<keyword evidence="3" id="KW-0812">Transmembrane</keyword>
<evidence type="ECO:0000256" key="2">
    <source>
        <dbReference type="ARBA" id="ARBA00004370"/>
    </source>
</evidence>
<evidence type="ECO:0000256" key="3">
    <source>
        <dbReference type="ARBA" id="ARBA00022692"/>
    </source>
</evidence>
<evidence type="ECO:0000256" key="4">
    <source>
        <dbReference type="ARBA" id="ARBA00022989"/>
    </source>
</evidence>
<dbReference type="GO" id="GO:0016020">
    <property type="term" value="C:membrane"/>
    <property type="evidence" value="ECO:0007669"/>
    <property type="project" value="UniProtKB-SubCell"/>
</dbReference>
<reference evidence="7 8" key="1">
    <citation type="submission" date="2020-05" db="EMBL/GenBank/DDBJ databases">
        <title>Identification and distribution of gene clusters putatively required for synthesis of sphingolipid metabolism inhibitors in phylogenetically diverse species of the filamentous fungus Fusarium.</title>
        <authorList>
            <person name="Kim H.-S."/>
            <person name="Busman M."/>
            <person name="Brown D.W."/>
            <person name="Divon H."/>
            <person name="Uhlig S."/>
            <person name="Proctor R.H."/>
        </authorList>
    </citation>
    <scope>NUCLEOTIDE SEQUENCE [LARGE SCALE GENOMIC DNA]</scope>
    <source>
        <strain evidence="7 8">NRRL 66243</strain>
    </source>
</reference>
<proteinExistence type="predicted"/>
<organism evidence="7 8">
    <name type="scientific">Fusarium tjaetaba</name>
    <dbReference type="NCBI Taxonomy" id="1567544"/>
    <lineage>
        <taxon>Eukaryota</taxon>
        <taxon>Fungi</taxon>
        <taxon>Dikarya</taxon>
        <taxon>Ascomycota</taxon>
        <taxon>Pezizomycotina</taxon>
        <taxon>Sordariomycetes</taxon>
        <taxon>Hypocreomycetidae</taxon>
        <taxon>Hypocreales</taxon>
        <taxon>Nectriaceae</taxon>
        <taxon>Fusarium</taxon>
        <taxon>Fusarium fujikuroi species complex</taxon>
    </lineage>
</organism>
<keyword evidence="6" id="KW-0472">Membrane</keyword>